<dbReference type="PROSITE" id="PS00571">
    <property type="entry name" value="AMIDASES"/>
    <property type="match status" value="1"/>
</dbReference>
<dbReference type="EMBL" id="CP126209">
    <property type="protein sequence ID" value="WIA10368.1"/>
    <property type="molecule type" value="Genomic_DNA"/>
</dbReference>
<evidence type="ECO:0000256" key="1">
    <source>
        <dbReference type="ARBA" id="ARBA00009199"/>
    </source>
</evidence>
<name>A0ABY8TSD4_TETOB</name>
<dbReference type="InterPro" id="IPR000120">
    <property type="entry name" value="Amidase"/>
</dbReference>
<sequence>MQQLWRLPAVTVVDLLQRQQVTPLQLVEASEARWKETEPLINAMPITCWERAKEKARQMQHPANPPRGYLYGLPVAVKDLTAVKGLPFTRGSLLYKDVIADFDDALVQRLEQQGAIIVGKTNTPEMGAGSQTYNKLFGTTVTPWDTSKTAGGSSGGSAAAVAVGQVWLATGTDFGGSLRNPASYCGVVGMRNSVGVVPQDEGPDGDEAAARSSPAWRLRSVSGLLARSIADLALGLDALAGTHEGDQLSLPAPQQPFSAAVAPGAMQQPQRVAFSPDLRVSPVCQEVTALCRAAAGWWASQGAELVEACPDLTDAPQVFERLRAHHFKGNALHLLDDPAVVAAIKPELLWQLETARDMTQQQIDWAVSAHDKLLAAAKAFFSSHQLLLCPTVMLPPFDATMTWPREFEGREFPNYVDWMRTCSSISVLRLPAISIPCGTTKSGLPVGLQLVGPPGGDAAVLAAAAAFERAHSYVSAVPRDPNVLQL</sequence>
<dbReference type="Pfam" id="PF01425">
    <property type="entry name" value="Amidase"/>
    <property type="match status" value="1"/>
</dbReference>
<dbReference type="InterPro" id="IPR020556">
    <property type="entry name" value="Amidase_CS"/>
</dbReference>
<organism evidence="3 4">
    <name type="scientific">Tetradesmus obliquus</name>
    <name type="common">Green alga</name>
    <name type="synonym">Acutodesmus obliquus</name>
    <dbReference type="NCBI Taxonomy" id="3088"/>
    <lineage>
        <taxon>Eukaryota</taxon>
        <taxon>Viridiplantae</taxon>
        <taxon>Chlorophyta</taxon>
        <taxon>core chlorophytes</taxon>
        <taxon>Chlorophyceae</taxon>
        <taxon>CS clade</taxon>
        <taxon>Sphaeropleales</taxon>
        <taxon>Scenedesmaceae</taxon>
        <taxon>Tetradesmus</taxon>
    </lineage>
</organism>
<evidence type="ECO:0000313" key="4">
    <source>
        <dbReference type="Proteomes" id="UP001244341"/>
    </source>
</evidence>
<dbReference type="InterPro" id="IPR036928">
    <property type="entry name" value="AS_sf"/>
</dbReference>
<reference evidence="3 4" key="1">
    <citation type="submission" date="2023-05" db="EMBL/GenBank/DDBJ databases">
        <title>A 100% complete, gapless, phased diploid assembly of the Scenedesmus obliquus UTEX 3031 genome.</title>
        <authorList>
            <person name="Biondi T.C."/>
            <person name="Hanschen E.R."/>
            <person name="Kwon T."/>
            <person name="Eng W."/>
            <person name="Kruse C.P.S."/>
            <person name="Koehler S.I."/>
            <person name="Kunde Y."/>
            <person name="Gleasner C.D."/>
            <person name="You Mak K.T."/>
            <person name="Polle J."/>
            <person name="Hovde B.T."/>
            <person name="Starkenburg S.R."/>
        </authorList>
    </citation>
    <scope>NUCLEOTIDE SEQUENCE [LARGE SCALE GENOMIC DNA]</scope>
    <source>
        <strain evidence="3 4">DOE0152z</strain>
    </source>
</reference>
<dbReference type="Gene3D" id="3.90.1300.10">
    <property type="entry name" value="Amidase signature (AS) domain"/>
    <property type="match status" value="1"/>
</dbReference>
<dbReference type="Proteomes" id="UP001244341">
    <property type="component" value="Chromosome 2b"/>
</dbReference>
<dbReference type="SUPFAM" id="SSF75304">
    <property type="entry name" value="Amidase signature (AS) enzymes"/>
    <property type="match status" value="1"/>
</dbReference>
<gene>
    <name evidence="3" type="ORF">OEZ85_010560</name>
</gene>
<dbReference type="PANTHER" id="PTHR11895">
    <property type="entry name" value="TRANSAMIDASE"/>
    <property type="match status" value="1"/>
</dbReference>
<dbReference type="InterPro" id="IPR023631">
    <property type="entry name" value="Amidase_dom"/>
</dbReference>
<feature type="domain" description="Amidase" evidence="2">
    <location>
        <begin position="26"/>
        <end position="461"/>
    </location>
</feature>
<comment type="similarity">
    <text evidence="1">Belongs to the amidase family.</text>
</comment>
<dbReference type="PANTHER" id="PTHR11895:SF76">
    <property type="entry name" value="INDOLEACETAMIDE HYDROLASE"/>
    <property type="match status" value="1"/>
</dbReference>
<evidence type="ECO:0000313" key="3">
    <source>
        <dbReference type="EMBL" id="WIA10368.1"/>
    </source>
</evidence>
<evidence type="ECO:0000259" key="2">
    <source>
        <dbReference type="Pfam" id="PF01425"/>
    </source>
</evidence>
<accession>A0ABY8TSD4</accession>
<proteinExistence type="inferred from homology"/>
<protein>
    <recommendedName>
        <fullName evidence="2">Amidase domain-containing protein</fullName>
    </recommendedName>
</protein>
<keyword evidence="4" id="KW-1185">Reference proteome</keyword>